<keyword evidence="1" id="KW-0677">Repeat</keyword>
<organism evidence="4 5">
    <name type="scientific">Diversispora epigaea</name>
    <dbReference type="NCBI Taxonomy" id="1348612"/>
    <lineage>
        <taxon>Eukaryota</taxon>
        <taxon>Fungi</taxon>
        <taxon>Fungi incertae sedis</taxon>
        <taxon>Mucoromycota</taxon>
        <taxon>Glomeromycotina</taxon>
        <taxon>Glomeromycetes</taxon>
        <taxon>Diversisporales</taxon>
        <taxon>Diversisporaceae</taxon>
        <taxon>Diversispora</taxon>
    </lineage>
</organism>
<dbReference type="PROSITE" id="PS50005">
    <property type="entry name" value="TPR"/>
    <property type="match status" value="2"/>
</dbReference>
<accession>A0A397G3T2</accession>
<gene>
    <name evidence="4" type="ORF">Glove_749g6</name>
</gene>
<reference evidence="4 5" key="1">
    <citation type="submission" date="2018-08" db="EMBL/GenBank/DDBJ databases">
        <title>Genome and evolution of the arbuscular mycorrhizal fungus Diversispora epigaea (formerly Glomus versiforme) and its bacterial endosymbionts.</title>
        <authorList>
            <person name="Sun X."/>
            <person name="Fei Z."/>
            <person name="Harrison M."/>
        </authorList>
    </citation>
    <scope>NUCLEOTIDE SEQUENCE [LARGE SCALE GENOMIC DNA]</scope>
    <source>
        <strain evidence="4 5">IT104</strain>
    </source>
</reference>
<dbReference type="EMBL" id="PQFF01000587">
    <property type="protein sequence ID" value="RHZ44248.1"/>
    <property type="molecule type" value="Genomic_DNA"/>
</dbReference>
<dbReference type="SUPFAM" id="SSF48452">
    <property type="entry name" value="TPR-like"/>
    <property type="match status" value="1"/>
</dbReference>
<proteinExistence type="predicted"/>
<dbReference type="InterPro" id="IPR019734">
    <property type="entry name" value="TPR_rpt"/>
</dbReference>
<dbReference type="STRING" id="1348612.A0A397G3T2"/>
<evidence type="ECO:0000313" key="5">
    <source>
        <dbReference type="Proteomes" id="UP000266861"/>
    </source>
</evidence>
<sequence>MKNNLKKFLKHLKKLGFMERKKCCRLYILKSPPSILELESPNYSTLCNRAETFEKLKRYDEALNDLNRVITAKPHKSTARCLSEIINELSKFYMEELEDLNRALCQDKNNYLALKWRAFSDINRRLNKFINANEDITKEFWFKNVNKAFYGIPKLYCKLHQYNLALKDIHEGILIDSRNLMIQQQSMDNHQVHGNIYRKQHKYEEAIIDFNKSLELYPLPLDMILEHQDGREEGCKVGGGKDGSEDGQDLLVCRNDAGYDLGSVVTQQIFGERNFSRIYYQRGNKWICSNLREMSICAT</sequence>
<dbReference type="Gene3D" id="1.25.40.10">
    <property type="entry name" value="Tetratricopeptide repeat domain"/>
    <property type="match status" value="2"/>
</dbReference>
<dbReference type="AlphaFoldDB" id="A0A397G3T2"/>
<feature type="repeat" description="TPR" evidence="3">
    <location>
        <begin position="43"/>
        <end position="76"/>
    </location>
</feature>
<dbReference type="Proteomes" id="UP000266861">
    <property type="component" value="Unassembled WGS sequence"/>
</dbReference>
<dbReference type="Pfam" id="PF07719">
    <property type="entry name" value="TPR_2"/>
    <property type="match status" value="1"/>
</dbReference>
<evidence type="ECO:0000313" key="4">
    <source>
        <dbReference type="EMBL" id="RHZ44248.1"/>
    </source>
</evidence>
<dbReference type="SMART" id="SM00028">
    <property type="entry name" value="TPR"/>
    <property type="match status" value="3"/>
</dbReference>
<dbReference type="InterPro" id="IPR013105">
    <property type="entry name" value="TPR_2"/>
</dbReference>
<dbReference type="OrthoDB" id="1926212at2759"/>
<name>A0A397G3T2_9GLOM</name>
<protein>
    <submittedName>
        <fullName evidence="4">Uncharacterized protein</fullName>
    </submittedName>
</protein>
<dbReference type="InterPro" id="IPR050498">
    <property type="entry name" value="Ycf3"/>
</dbReference>
<evidence type="ECO:0000256" key="1">
    <source>
        <dbReference type="ARBA" id="ARBA00022737"/>
    </source>
</evidence>
<dbReference type="PANTHER" id="PTHR44858">
    <property type="entry name" value="TETRATRICOPEPTIDE REPEAT PROTEIN 6"/>
    <property type="match status" value="1"/>
</dbReference>
<keyword evidence="2 3" id="KW-0802">TPR repeat</keyword>
<dbReference type="PANTHER" id="PTHR44858:SF1">
    <property type="entry name" value="UDP-N-ACETYLGLUCOSAMINE--PEPTIDE N-ACETYLGLUCOSAMINYLTRANSFERASE SPINDLY-RELATED"/>
    <property type="match status" value="1"/>
</dbReference>
<comment type="caution">
    <text evidence="4">The sequence shown here is derived from an EMBL/GenBank/DDBJ whole genome shotgun (WGS) entry which is preliminary data.</text>
</comment>
<keyword evidence="5" id="KW-1185">Reference proteome</keyword>
<dbReference type="InterPro" id="IPR011990">
    <property type="entry name" value="TPR-like_helical_dom_sf"/>
</dbReference>
<evidence type="ECO:0000256" key="3">
    <source>
        <dbReference type="PROSITE-ProRule" id="PRU00339"/>
    </source>
</evidence>
<evidence type="ECO:0000256" key="2">
    <source>
        <dbReference type="ARBA" id="ARBA00022803"/>
    </source>
</evidence>
<feature type="repeat" description="TPR" evidence="3">
    <location>
        <begin position="187"/>
        <end position="220"/>
    </location>
</feature>
<dbReference type="Pfam" id="PF13181">
    <property type="entry name" value="TPR_8"/>
    <property type="match status" value="1"/>
</dbReference>